<evidence type="ECO:0000313" key="2">
    <source>
        <dbReference type="Proteomes" id="UP000326950"/>
    </source>
</evidence>
<dbReference type="OrthoDB" id="10393354at2759"/>
<dbReference type="AlphaFoldDB" id="A0A5N6UN74"/>
<reference evidence="1 2" key="1">
    <citation type="submission" date="2019-04" db="EMBL/GenBank/DDBJ databases">
        <title>Friends and foes A comparative genomics study of 23 Aspergillus species from section Flavi.</title>
        <authorList>
            <consortium name="DOE Joint Genome Institute"/>
            <person name="Kjaerbolling I."/>
            <person name="Vesth T."/>
            <person name="Frisvad J.C."/>
            <person name="Nybo J.L."/>
            <person name="Theobald S."/>
            <person name="Kildgaard S."/>
            <person name="Isbrandt T."/>
            <person name="Kuo A."/>
            <person name="Sato A."/>
            <person name="Lyhne E.K."/>
            <person name="Kogle M.E."/>
            <person name="Wiebenga A."/>
            <person name="Kun R.S."/>
            <person name="Lubbers R.J."/>
            <person name="Makela M.R."/>
            <person name="Barry K."/>
            <person name="Chovatia M."/>
            <person name="Clum A."/>
            <person name="Daum C."/>
            <person name="Haridas S."/>
            <person name="He G."/>
            <person name="LaButti K."/>
            <person name="Lipzen A."/>
            <person name="Mondo S."/>
            <person name="Riley R."/>
            <person name="Salamov A."/>
            <person name="Simmons B.A."/>
            <person name="Magnuson J.K."/>
            <person name="Henrissat B."/>
            <person name="Mortensen U.H."/>
            <person name="Larsen T.O."/>
            <person name="Devries R.P."/>
            <person name="Grigoriev I.V."/>
            <person name="Machida M."/>
            <person name="Baker S.E."/>
            <person name="Andersen M.R."/>
        </authorList>
    </citation>
    <scope>NUCLEOTIDE SEQUENCE [LARGE SCALE GENOMIC DNA]</scope>
    <source>
        <strain evidence="1 2">CBS 117626</strain>
    </source>
</reference>
<dbReference type="Proteomes" id="UP000326950">
    <property type="component" value="Unassembled WGS sequence"/>
</dbReference>
<proteinExistence type="predicted"/>
<gene>
    <name evidence="1" type="ORF">BDV40DRAFT_302624</name>
</gene>
<name>A0A5N6UN74_ASPTM</name>
<protein>
    <submittedName>
        <fullName evidence="1">Uncharacterized protein</fullName>
    </submittedName>
</protein>
<organism evidence="1 2">
    <name type="scientific">Aspergillus tamarii</name>
    <dbReference type="NCBI Taxonomy" id="41984"/>
    <lineage>
        <taxon>Eukaryota</taxon>
        <taxon>Fungi</taxon>
        <taxon>Dikarya</taxon>
        <taxon>Ascomycota</taxon>
        <taxon>Pezizomycotina</taxon>
        <taxon>Eurotiomycetes</taxon>
        <taxon>Eurotiomycetidae</taxon>
        <taxon>Eurotiales</taxon>
        <taxon>Aspergillaceae</taxon>
        <taxon>Aspergillus</taxon>
        <taxon>Aspergillus subgen. Circumdati</taxon>
    </lineage>
</organism>
<dbReference type="EMBL" id="ML738663">
    <property type="protein sequence ID" value="KAE8160092.1"/>
    <property type="molecule type" value="Genomic_DNA"/>
</dbReference>
<accession>A0A5N6UN74</accession>
<sequence length="153" mass="17656">MAYYFCHGRHCSILSQLYVTFGAEWPEPIPSEKVFIKFDDSGSNQVFRRTYIDFIWDTHKRLANGKDNDRHLHQSRGFHLAGEEAVCQCDWETDSVVRDVDPSKQGFSNGHLFNFDAILPRCSMVTISGESTVFNTDDPLDGQNLEMFRIERV</sequence>
<keyword evidence="2" id="KW-1185">Reference proteome</keyword>
<evidence type="ECO:0000313" key="1">
    <source>
        <dbReference type="EMBL" id="KAE8160092.1"/>
    </source>
</evidence>